<protein>
    <recommendedName>
        <fullName evidence="4">SXP/RAL-2 family protein Ani s 5-like cation-binding domain-containing protein</fullName>
    </recommendedName>
</protein>
<keyword evidence="3" id="KW-1185">Reference proteome</keyword>
<proteinExistence type="predicted"/>
<keyword evidence="1" id="KW-1133">Transmembrane helix</keyword>
<sequence length="130" mass="15377">LQKLSCHFHSFDMKLLRFLLGAVTVASAIFFSKKQEKEEILHKLPFLSNCSKEVIREFLSITKNKTLMKKDKEERMREWAEARGNSTLVSRTNYIKDMEFKMEVAIKILKLVTVELPEMLHKFHEAREDM</sequence>
<dbReference type="AlphaFoldDB" id="A0AAV5T586"/>
<dbReference type="EMBL" id="BTSX01000002">
    <property type="protein sequence ID" value="GMS86841.1"/>
    <property type="molecule type" value="Genomic_DNA"/>
</dbReference>
<evidence type="ECO:0000313" key="3">
    <source>
        <dbReference type="Proteomes" id="UP001432027"/>
    </source>
</evidence>
<evidence type="ECO:0000313" key="2">
    <source>
        <dbReference type="EMBL" id="GMS86841.1"/>
    </source>
</evidence>
<keyword evidence="1" id="KW-0812">Transmembrane</keyword>
<organism evidence="2 3">
    <name type="scientific">Pristionchus entomophagus</name>
    <dbReference type="NCBI Taxonomy" id="358040"/>
    <lineage>
        <taxon>Eukaryota</taxon>
        <taxon>Metazoa</taxon>
        <taxon>Ecdysozoa</taxon>
        <taxon>Nematoda</taxon>
        <taxon>Chromadorea</taxon>
        <taxon>Rhabditida</taxon>
        <taxon>Rhabditina</taxon>
        <taxon>Diplogasteromorpha</taxon>
        <taxon>Diplogasteroidea</taxon>
        <taxon>Neodiplogasteridae</taxon>
        <taxon>Pristionchus</taxon>
    </lineage>
</organism>
<reference evidence="2" key="1">
    <citation type="submission" date="2023-10" db="EMBL/GenBank/DDBJ databases">
        <title>Genome assembly of Pristionchus species.</title>
        <authorList>
            <person name="Yoshida K."/>
            <person name="Sommer R.J."/>
        </authorList>
    </citation>
    <scope>NUCLEOTIDE SEQUENCE</scope>
    <source>
        <strain evidence="2">RS0144</strain>
    </source>
</reference>
<name>A0AAV5T586_9BILA</name>
<gene>
    <name evidence="2" type="ORF">PENTCL1PPCAC_9016</name>
</gene>
<feature type="non-terminal residue" evidence="2">
    <location>
        <position position="130"/>
    </location>
</feature>
<evidence type="ECO:0000256" key="1">
    <source>
        <dbReference type="SAM" id="Phobius"/>
    </source>
</evidence>
<accession>A0AAV5T586</accession>
<keyword evidence="1" id="KW-0472">Membrane</keyword>
<comment type="caution">
    <text evidence="2">The sequence shown here is derived from an EMBL/GenBank/DDBJ whole genome shotgun (WGS) entry which is preliminary data.</text>
</comment>
<dbReference type="Proteomes" id="UP001432027">
    <property type="component" value="Unassembled WGS sequence"/>
</dbReference>
<evidence type="ECO:0008006" key="4">
    <source>
        <dbReference type="Google" id="ProtNLM"/>
    </source>
</evidence>
<feature type="non-terminal residue" evidence="2">
    <location>
        <position position="1"/>
    </location>
</feature>
<feature type="transmembrane region" description="Helical" evidence="1">
    <location>
        <begin position="15"/>
        <end position="32"/>
    </location>
</feature>